<dbReference type="KEGG" id="noa:BKM31_11465"/>
<sequence>MTWAQILPLLQDVWGQGTDVGRHVLTTLLAALDSIGSNWSDWRARQIGVRRDEPPAVEVRAMALAEETAQDGRQRAVDHPGADLEELQRLRLVLRQAICASPGQTALRHVRPWLWSLTTSGGHALTASGQDTGFELRLSRYQKPVC</sequence>
<organism evidence="1 2">
    <name type="scientific">[Actinomadura] parvosata subsp. kistnae</name>
    <dbReference type="NCBI Taxonomy" id="1909395"/>
    <lineage>
        <taxon>Bacteria</taxon>
        <taxon>Bacillati</taxon>
        <taxon>Actinomycetota</taxon>
        <taxon>Actinomycetes</taxon>
        <taxon>Streptosporangiales</taxon>
        <taxon>Streptosporangiaceae</taxon>
        <taxon>Nonomuraea</taxon>
    </lineage>
</organism>
<reference evidence="2" key="1">
    <citation type="journal article" date="2017" name="Med. Chem. Commun.">
        <title>Nonomuraea sp. ATCC 55076 harbours the largest actinomycete chromosome to date and the kistamicin biosynthetic gene cluster.</title>
        <authorList>
            <person name="Nazari B."/>
            <person name="Forneris C.C."/>
            <person name="Gibson M.I."/>
            <person name="Moon K."/>
            <person name="Schramma K.R."/>
            <person name="Seyedsayamdost M.R."/>
        </authorList>
    </citation>
    <scope>NUCLEOTIDE SEQUENCE [LARGE SCALE GENOMIC DNA]</scope>
    <source>
        <strain evidence="2">ATCC 55076</strain>
    </source>
</reference>
<evidence type="ECO:0000313" key="2">
    <source>
        <dbReference type="Proteomes" id="UP000190797"/>
    </source>
</evidence>
<proteinExistence type="predicted"/>
<evidence type="ECO:0000313" key="1">
    <source>
        <dbReference type="EMBL" id="AQZ62007.1"/>
    </source>
</evidence>
<dbReference type="RefSeq" id="WP_080038149.1">
    <property type="nucleotide sequence ID" value="NZ_CP017717.1"/>
</dbReference>
<dbReference type="Proteomes" id="UP000190797">
    <property type="component" value="Chromosome"/>
</dbReference>
<dbReference type="EMBL" id="CP017717">
    <property type="protein sequence ID" value="AQZ62007.1"/>
    <property type="molecule type" value="Genomic_DNA"/>
</dbReference>
<accession>A0A1U9ZVP5</accession>
<protein>
    <submittedName>
        <fullName evidence="1">Uncharacterized protein</fullName>
    </submittedName>
</protein>
<keyword evidence="2" id="KW-1185">Reference proteome</keyword>
<gene>
    <name evidence="1" type="ORF">BKM31_11465</name>
</gene>
<name>A0A1U9ZVP5_9ACTN</name>
<dbReference type="AlphaFoldDB" id="A0A1U9ZVP5"/>
<dbReference type="OrthoDB" id="3767358at2"/>